<dbReference type="OrthoDB" id="269930at2"/>
<name>A0A5C5VIC0_9BACT</name>
<protein>
    <recommendedName>
        <fullName evidence="4">PEP-CTERM protein-sorting domain-containing protein</fullName>
    </recommendedName>
</protein>
<sequence length="416" mass="43578" precursor="true">MTNTRVSIPLLMSLVVAMPTAASAATPFAGEDFDGGATNGGFTAATQVFTPDNSGFSDKGTFTEGGSIFDRYGIVSRADNIPFDVQDDSAGNFPPDSMGILENGKIDNVVLLADTENGDNSGPVTAEWTFDISGRSNLELSIDMAMVGDFEAGDDTFEFTYSIDGGPSMSAFSIDADGTNPTVFYGISMEAGGFFDRYFTPFFDEAEWLELTSVGPFNNVTYHPDDNGLDGDTTAQDGFIPIEGLGGVVEERAVQSGDFTDVERLAYKDPLFVNGDATTGTMLTDDFQSLTAALSGTGSTLTLSFSGMTNSNQEFFVFDNILLSEGDGPAAPGDFNGDGAVDAADYTVWRDNLGESEGDLLGGNGTGGTIDADDYDLWVANYGSSFGELAAADAAPEPGALGLGVIGVVAALRRRR</sequence>
<dbReference type="PROSITE" id="PS00018">
    <property type="entry name" value="EF_HAND_1"/>
    <property type="match status" value="1"/>
</dbReference>
<evidence type="ECO:0000313" key="3">
    <source>
        <dbReference type="Proteomes" id="UP000316714"/>
    </source>
</evidence>
<dbReference type="RefSeq" id="WP_146564943.1">
    <property type="nucleotide sequence ID" value="NZ_SIHJ01000001.1"/>
</dbReference>
<feature type="chain" id="PRO_5023057734" description="PEP-CTERM protein-sorting domain-containing protein" evidence="1">
    <location>
        <begin position="25"/>
        <end position="416"/>
    </location>
</feature>
<gene>
    <name evidence="2" type="ORF">KOR34_25750</name>
</gene>
<organism evidence="2 3">
    <name type="scientific">Posidoniimonas corsicana</name>
    <dbReference type="NCBI Taxonomy" id="1938618"/>
    <lineage>
        <taxon>Bacteria</taxon>
        <taxon>Pseudomonadati</taxon>
        <taxon>Planctomycetota</taxon>
        <taxon>Planctomycetia</taxon>
        <taxon>Pirellulales</taxon>
        <taxon>Lacipirellulaceae</taxon>
        <taxon>Posidoniimonas</taxon>
    </lineage>
</organism>
<evidence type="ECO:0000313" key="2">
    <source>
        <dbReference type="EMBL" id="TWT37619.1"/>
    </source>
</evidence>
<proteinExistence type="predicted"/>
<dbReference type="AlphaFoldDB" id="A0A5C5VIC0"/>
<evidence type="ECO:0000256" key="1">
    <source>
        <dbReference type="SAM" id="SignalP"/>
    </source>
</evidence>
<dbReference type="Proteomes" id="UP000316714">
    <property type="component" value="Unassembled WGS sequence"/>
</dbReference>
<feature type="signal peptide" evidence="1">
    <location>
        <begin position="1"/>
        <end position="24"/>
    </location>
</feature>
<dbReference type="InterPro" id="IPR018247">
    <property type="entry name" value="EF_Hand_1_Ca_BS"/>
</dbReference>
<comment type="caution">
    <text evidence="2">The sequence shown here is derived from an EMBL/GenBank/DDBJ whole genome shotgun (WGS) entry which is preliminary data.</text>
</comment>
<reference evidence="2 3" key="1">
    <citation type="submission" date="2019-02" db="EMBL/GenBank/DDBJ databases">
        <title>Deep-cultivation of Planctomycetes and their phenomic and genomic characterization uncovers novel biology.</title>
        <authorList>
            <person name="Wiegand S."/>
            <person name="Jogler M."/>
            <person name="Boedeker C."/>
            <person name="Pinto D."/>
            <person name="Vollmers J."/>
            <person name="Rivas-Marin E."/>
            <person name="Kohn T."/>
            <person name="Peeters S.H."/>
            <person name="Heuer A."/>
            <person name="Rast P."/>
            <person name="Oberbeckmann S."/>
            <person name="Bunk B."/>
            <person name="Jeske O."/>
            <person name="Meyerdierks A."/>
            <person name="Storesund J.E."/>
            <person name="Kallscheuer N."/>
            <person name="Luecker S."/>
            <person name="Lage O.M."/>
            <person name="Pohl T."/>
            <person name="Merkel B.J."/>
            <person name="Hornburger P."/>
            <person name="Mueller R.-W."/>
            <person name="Bruemmer F."/>
            <person name="Labrenz M."/>
            <person name="Spormann A.M."/>
            <person name="Op Den Camp H."/>
            <person name="Overmann J."/>
            <person name="Amann R."/>
            <person name="Jetten M.S.M."/>
            <person name="Mascher T."/>
            <person name="Medema M.H."/>
            <person name="Devos D.P."/>
            <person name="Kaster A.-K."/>
            <person name="Ovreas L."/>
            <person name="Rohde M."/>
            <person name="Galperin M.Y."/>
            <person name="Jogler C."/>
        </authorList>
    </citation>
    <scope>NUCLEOTIDE SEQUENCE [LARGE SCALE GENOMIC DNA]</scope>
    <source>
        <strain evidence="2 3">KOR34</strain>
    </source>
</reference>
<accession>A0A5C5VIC0</accession>
<keyword evidence="3" id="KW-1185">Reference proteome</keyword>
<dbReference type="EMBL" id="SIHJ01000001">
    <property type="protein sequence ID" value="TWT37619.1"/>
    <property type="molecule type" value="Genomic_DNA"/>
</dbReference>
<keyword evidence="1" id="KW-0732">Signal</keyword>
<evidence type="ECO:0008006" key="4">
    <source>
        <dbReference type="Google" id="ProtNLM"/>
    </source>
</evidence>